<dbReference type="Proteomes" id="UP000016662">
    <property type="component" value="Unassembled WGS sequence"/>
</dbReference>
<sequence>KASPERGGGPAKLVEGFFRVIRYSKQPVSQRVTLLFFFTEKKQKKKRVRVALVLHCKSITRRLYRESSTDVKSFCLTLNVT</sequence>
<dbReference type="AlphaFoldDB" id="U2KD19"/>
<organism evidence="1 2">
    <name type="scientific">Ruminococcus callidus ATCC 27760</name>
    <dbReference type="NCBI Taxonomy" id="411473"/>
    <lineage>
        <taxon>Bacteria</taxon>
        <taxon>Bacillati</taxon>
        <taxon>Bacillota</taxon>
        <taxon>Clostridia</taxon>
        <taxon>Eubacteriales</taxon>
        <taxon>Oscillospiraceae</taxon>
        <taxon>Ruminococcus</taxon>
    </lineage>
</organism>
<accession>U2KD19</accession>
<comment type="caution">
    <text evidence="1">The sequence shown here is derived from an EMBL/GenBank/DDBJ whole genome shotgun (WGS) entry which is preliminary data.</text>
</comment>
<reference evidence="1 2" key="1">
    <citation type="submission" date="2013-07" db="EMBL/GenBank/DDBJ databases">
        <authorList>
            <person name="Weinstock G."/>
            <person name="Sodergren E."/>
            <person name="Wylie T."/>
            <person name="Fulton L."/>
            <person name="Fulton R."/>
            <person name="Fronick C."/>
            <person name="O'Laughlin M."/>
            <person name="Godfrey J."/>
            <person name="Miner T."/>
            <person name="Herter B."/>
            <person name="Appelbaum E."/>
            <person name="Cordes M."/>
            <person name="Lek S."/>
            <person name="Wollam A."/>
            <person name="Pepin K.H."/>
            <person name="Palsikar V.B."/>
            <person name="Mitreva M."/>
            <person name="Wilson R.K."/>
        </authorList>
    </citation>
    <scope>NUCLEOTIDE SEQUENCE [LARGE SCALE GENOMIC DNA]</scope>
    <source>
        <strain evidence="1 2">ATCC 27760</strain>
    </source>
</reference>
<proteinExistence type="predicted"/>
<keyword evidence="2" id="KW-1185">Reference proteome</keyword>
<feature type="non-terminal residue" evidence="1">
    <location>
        <position position="1"/>
    </location>
</feature>
<evidence type="ECO:0000313" key="1">
    <source>
        <dbReference type="EMBL" id="ERJ90137.1"/>
    </source>
</evidence>
<gene>
    <name evidence="1" type="ORF">RUMCAL_02854</name>
</gene>
<dbReference type="HOGENOM" id="CLU_2564002_0_0_9"/>
<name>U2KD19_9FIRM</name>
<evidence type="ECO:0000313" key="2">
    <source>
        <dbReference type="Proteomes" id="UP000016662"/>
    </source>
</evidence>
<protein>
    <submittedName>
        <fullName evidence="1">Uncharacterized protein</fullName>
    </submittedName>
</protein>
<dbReference type="RefSeq" id="WP_021681041.1">
    <property type="nucleotide sequence ID" value="NZ_KI260328.1"/>
</dbReference>
<dbReference type="EMBL" id="AWVF01000365">
    <property type="protein sequence ID" value="ERJ90137.1"/>
    <property type="molecule type" value="Genomic_DNA"/>
</dbReference>